<accession>A0AA86VQ68</accession>
<reference evidence="7" key="1">
    <citation type="submission" date="2023-10" db="EMBL/GenBank/DDBJ databases">
        <authorList>
            <person name="Domelevo Entfellner J.-B."/>
        </authorList>
    </citation>
    <scope>NUCLEOTIDE SEQUENCE</scope>
</reference>
<sequence>ITTWYRVKATIILPLYWYVNQLTNESILSLHLFIFLHIIGVGKTEIVALRGSTDQDRDALCFEIMLRKRNRSVQKEQHHMSNLTQSEANSEHYSQTHHALGRNNIKGHSIFNVPCLFVGLGPNGLLDSDSVRSPTSPLDARVLSNLGNPVRKPRSSPHEGHPRSWDCCKVGLGIVESLEESSRFSGKILQSPESKRVNLSSQMMIKAPNCQIHRDFLEGSKSLPKDFCKAPYAPRNGSINHKGESESTVLFEIGESGLEHELFGRTRSCSLDSCSQLKELSGLNTSFSDSDTDNFAVKDVSIQLSSPPHFNGGSQKSNIFPPTKLNTNTLSISSSNEFIKSLSASEIELSEDYTCVISHGPNPKTTHIFGDCILETYSNTFKIHSKNEEKEMGVNPIANRVGSSNPYPSSGFLSFCHHCNKKLDEGKDIYIYGGEKAFCSLTCRAMEIMIDEELEKSNTNPPCENSPKPKLGELLFETGIVTAT</sequence>
<evidence type="ECO:0000256" key="3">
    <source>
        <dbReference type="ARBA" id="ARBA00022771"/>
    </source>
</evidence>
<evidence type="ECO:0000256" key="5">
    <source>
        <dbReference type="SAM" id="MobiDB-lite"/>
    </source>
</evidence>
<dbReference type="PANTHER" id="PTHR46868">
    <property type="entry name" value="FCS-LIKE ZINC FINGER 11"/>
    <property type="match status" value="1"/>
</dbReference>
<dbReference type="GO" id="GO:0008270">
    <property type="term" value="F:zinc ion binding"/>
    <property type="evidence" value="ECO:0007669"/>
    <property type="project" value="UniProtKB-KW"/>
</dbReference>
<dbReference type="EMBL" id="OY731406">
    <property type="protein sequence ID" value="CAJ1973776.1"/>
    <property type="molecule type" value="Genomic_DNA"/>
</dbReference>
<feature type="non-terminal residue" evidence="7">
    <location>
        <position position="1"/>
    </location>
</feature>
<evidence type="ECO:0000256" key="4">
    <source>
        <dbReference type="PROSITE-ProRule" id="PRU01131"/>
    </source>
</evidence>
<dbReference type="AlphaFoldDB" id="A0AA86VQ68"/>
<dbReference type="Pfam" id="PF04570">
    <property type="entry name" value="zf-FLZ"/>
    <property type="match status" value="1"/>
</dbReference>
<evidence type="ECO:0000313" key="8">
    <source>
        <dbReference type="Proteomes" id="UP001189624"/>
    </source>
</evidence>
<dbReference type="Proteomes" id="UP001189624">
    <property type="component" value="Chromosome 9"/>
</dbReference>
<evidence type="ECO:0000256" key="1">
    <source>
        <dbReference type="ARBA" id="ARBA00009374"/>
    </source>
</evidence>
<feature type="zinc finger region" description="FLZ-type" evidence="4">
    <location>
        <begin position="411"/>
        <end position="455"/>
    </location>
</feature>
<protein>
    <recommendedName>
        <fullName evidence="6">FLZ-type domain-containing protein</fullName>
    </recommendedName>
</protein>
<dbReference type="InterPro" id="IPR044585">
    <property type="entry name" value="FLZ10/11"/>
</dbReference>
<feature type="region of interest" description="Disordered" evidence="5">
    <location>
        <begin position="130"/>
        <end position="162"/>
    </location>
</feature>
<feature type="region of interest" description="Disordered" evidence="5">
    <location>
        <begin position="73"/>
        <end position="96"/>
    </location>
</feature>
<dbReference type="InterPro" id="IPR007650">
    <property type="entry name" value="Zf-FLZ_dom"/>
</dbReference>
<name>A0AA86VQ68_9FABA</name>
<feature type="compositionally biased region" description="Polar residues" evidence="5">
    <location>
        <begin position="80"/>
        <end position="96"/>
    </location>
</feature>
<feature type="domain" description="FLZ-type" evidence="6">
    <location>
        <begin position="411"/>
        <end position="455"/>
    </location>
</feature>
<dbReference type="Gramene" id="rna-AYBTSS11_LOCUS25842">
    <property type="protein sequence ID" value="CAJ1973776.1"/>
    <property type="gene ID" value="gene-AYBTSS11_LOCUS25842"/>
</dbReference>
<evidence type="ECO:0000259" key="6">
    <source>
        <dbReference type="PROSITE" id="PS51795"/>
    </source>
</evidence>
<organism evidence="7 8">
    <name type="scientific">Sphenostylis stenocarpa</name>
    <dbReference type="NCBI Taxonomy" id="92480"/>
    <lineage>
        <taxon>Eukaryota</taxon>
        <taxon>Viridiplantae</taxon>
        <taxon>Streptophyta</taxon>
        <taxon>Embryophyta</taxon>
        <taxon>Tracheophyta</taxon>
        <taxon>Spermatophyta</taxon>
        <taxon>Magnoliopsida</taxon>
        <taxon>eudicotyledons</taxon>
        <taxon>Gunneridae</taxon>
        <taxon>Pentapetalae</taxon>
        <taxon>rosids</taxon>
        <taxon>fabids</taxon>
        <taxon>Fabales</taxon>
        <taxon>Fabaceae</taxon>
        <taxon>Papilionoideae</taxon>
        <taxon>50 kb inversion clade</taxon>
        <taxon>NPAAA clade</taxon>
        <taxon>indigoferoid/millettioid clade</taxon>
        <taxon>Phaseoleae</taxon>
        <taxon>Sphenostylis</taxon>
    </lineage>
</organism>
<evidence type="ECO:0000313" key="7">
    <source>
        <dbReference type="EMBL" id="CAJ1973776.1"/>
    </source>
</evidence>
<dbReference type="PANTHER" id="PTHR46868:SF7">
    <property type="entry name" value="DUF581 FAMILY PROTEIN"/>
    <property type="match status" value="1"/>
</dbReference>
<keyword evidence="3" id="KW-0863">Zinc-finger</keyword>
<gene>
    <name evidence="7" type="ORF">AYBTSS11_LOCUS25842</name>
</gene>
<keyword evidence="3" id="KW-0862">Zinc</keyword>
<keyword evidence="8" id="KW-1185">Reference proteome</keyword>
<evidence type="ECO:0000256" key="2">
    <source>
        <dbReference type="ARBA" id="ARBA00022723"/>
    </source>
</evidence>
<comment type="similarity">
    <text evidence="1">Belongs to the FLZ family.</text>
</comment>
<keyword evidence="2" id="KW-0479">Metal-binding</keyword>
<proteinExistence type="inferred from homology"/>
<dbReference type="PROSITE" id="PS51795">
    <property type="entry name" value="ZF_FLZ"/>
    <property type="match status" value="1"/>
</dbReference>